<keyword evidence="3" id="KW-1185">Reference proteome</keyword>
<keyword evidence="1" id="KW-0812">Transmembrane</keyword>
<dbReference type="EMBL" id="UPSH01000002">
    <property type="protein sequence ID" value="VBB19066.1"/>
    <property type="molecule type" value="Genomic_DNA"/>
</dbReference>
<evidence type="ECO:0000256" key="1">
    <source>
        <dbReference type="SAM" id="Phobius"/>
    </source>
</evidence>
<evidence type="ECO:0000313" key="3">
    <source>
        <dbReference type="Proteomes" id="UP000594342"/>
    </source>
</evidence>
<keyword evidence="1" id="KW-1133">Transmembrane helix</keyword>
<dbReference type="Proteomes" id="UP000594342">
    <property type="component" value="Unassembled WGS sequence"/>
</dbReference>
<sequence>MLRSFLYKVSQNPFKYYCRAAGTTFCLTAITNTATAFFDEPRREFLGSHPQLFFGGILLKSAQFGLIFPAFYLTALRSPRQAFYLGGSIDEGIKAVSEEMKRFDAIESLEKQNGDVATTPSKGSYNYSSTSVTRNGETVTTTTVNGKTTITTKSADGKVTVRNID</sequence>
<accession>A0A5K0UCE1</accession>
<protein>
    <submittedName>
        <fullName evidence="2">Uncharacterized protein</fullName>
    </submittedName>
</protein>
<organism evidence="2 3">
    <name type="scientific">Yasminevirus sp. GU-2018</name>
    <dbReference type="NCBI Taxonomy" id="2420051"/>
    <lineage>
        <taxon>Viruses</taxon>
        <taxon>Varidnaviria</taxon>
        <taxon>Bamfordvirae</taxon>
        <taxon>Nucleocytoviricota</taxon>
        <taxon>Megaviricetes</taxon>
        <taxon>Imitervirales</taxon>
        <taxon>Mimiviridae</taxon>
        <taxon>Klosneuvirinae</taxon>
        <taxon>Yasminevirus</taxon>
        <taxon>Yasminevirus saudimassiliense</taxon>
    </lineage>
</organism>
<feature type="transmembrane region" description="Helical" evidence="1">
    <location>
        <begin position="52"/>
        <end position="73"/>
    </location>
</feature>
<comment type="caution">
    <text evidence="2">The sequence shown here is derived from an EMBL/GenBank/DDBJ whole genome shotgun (WGS) entry which is preliminary data.</text>
</comment>
<name>A0A5K0UCE1_9VIRU</name>
<reference evidence="2 3" key="1">
    <citation type="submission" date="2018-10" db="EMBL/GenBank/DDBJ databases">
        <authorList>
            <consortium name="IHU Genomes"/>
        </authorList>
    </citation>
    <scope>NUCLEOTIDE SEQUENCE [LARGE SCALE GENOMIC DNA]</scope>
    <source>
        <strain evidence="2 3">A1</strain>
    </source>
</reference>
<gene>
    <name evidence="2" type="ORF">YASMINEVIRUS_1598</name>
</gene>
<proteinExistence type="predicted"/>
<evidence type="ECO:0000313" key="2">
    <source>
        <dbReference type="EMBL" id="VBB19066.1"/>
    </source>
</evidence>
<keyword evidence="1" id="KW-0472">Membrane</keyword>